<protein>
    <recommendedName>
        <fullName evidence="2">MBL fold metallo-hydrolase</fullName>
    </recommendedName>
</protein>
<name>A0A7C2MHA7_9FLAO</name>
<evidence type="ECO:0008006" key="2">
    <source>
        <dbReference type="Google" id="ProtNLM"/>
    </source>
</evidence>
<organism evidence="1">
    <name type="scientific">Salinimicrobium catena</name>
    <dbReference type="NCBI Taxonomy" id="390640"/>
    <lineage>
        <taxon>Bacteria</taxon>
        <taxon>Pseudomonadati</taxon>
        <taxon>Bacteroidota</taxon>
        <taxon>Flavobacteriia</taxon>
        <taxon>Flavobacteriales</taxon>
        <taxon>Flavobacteriaceae</taxon>
        <taxon>Salinimicrobium</taxon>
    </lineage>
</organism>
<comment type="caution">
    <text evidence="1">The sequence shown here is derived from an EMBL/GenBank/DDBJ whole genome shotgun (WGS) entry which is preliminary data.</text>
</comment>
<dbReference type="AlphaFoldDB" id="A0A7C2MHA7"/>
<reference evidence="1" key="1">
    <citation type="journal article" date="2020" name="mSystems">
        <title>Genome- and Community-Level Interaction Insights into Carbon Utilization and Element Cycling Functions of Hydrothermarchaeota in Hydrothermal Sediment.</title>
        <authorList>
            <person name="Zhou Z."/>
            <person name="Liu Y."/>
            <person name="Xu W."/>
            <person name="Pan J."/>
            <person name="Luo Z.H."/>
            <person name="Li M."/>
        </authorList>
    </citation>
    <scope>NUCLEOTIDE SEQUENCE [LARGE SCALE GENOMIC DNA]</scope>
    <source>
        <strain evidence="1">SpSt-1235</strain>
    </source>
</reference>
<gene>
    <name evidence="1" type="ORF">ENO10_06310</name>
</gene>
<evidence type="ECO:0000313" key="1">
    <source>
        <dbReference type="EMBL" id="HER40817.1"/>
    </source>
</evidence>
<proteinExistence type="predicted"/>
<accession>A0A7C2MHA7</accession>
<dbReference type="EMBL" id="DSEE01000458">
    <property type="protein sequence ID" value="HER40817.1"/>
    <property type="molecule type" value="Genomic_DNA"/>
</dbReference>
<dbReference type="Proteomes" id="UP000885753">
    <property type="component" value="Unassembled WGS sequence"/>
</dbReference>
<sequence length="244" mass="27049">MKSIDKKEVISSQSAEFIKQGEEGKFLKMVSDTFIIKTEDGTQGYAIRHLNMHDMLLIDATGKGAQKAIKHLVEEGYKIKAILITNKEALRNTYGSLKTISEDAGGAPIFSHPVNNSDSSFEVKDITAKNKIFDHFSISIDDFPSASGESSVVHCDINEGMVFAGTCAVGASYDEEGEEIKKPDLKSENKNLSLAESWRTYIREFRYFFPYRGKPKFNLEEGEQTDLIQKLGSTSYPGGGNPNL</sequence>